<comment type="caution">
    <text evidence="1">The sequence shown here is derived from an EMBL/GenBank/DDBJ whole genome shotgun (WGS) entry which is preliminary data.</text>
</comment>
<sequence length="31" mass="3570">MGMYTGFRFKGIIKKEYCEDIKKAINDIEGA</sequence>
<dbReference type="AlphaFoldDB" id="W1WCH0"/>
<gene>
    <name evidence="1" type="ORF">Q604_UNBc4C00189G0002</name>
</gene>
<feature type="non-terminal residue" evidence="1">
    <location>
        <position position="31"/>
    </location>
</feature>
<dbReference type="EMBL" id="AZMM01018970">
    <property type="protein sequence ID" value="ETJ15833.1"/>
    <property type="molecule type" value="Genomic_DNA"/>
</dbReference>
<evidence type="ECO:0000313" key="1">
    <source>
        <dbReference type="EMBL" id="ETJ15833.1"/>
    </source>
</evidence>
<name>W1WCH0_9ZZZZ</name>
<protein>
    <submittedName>
        <fullName evidence="1">Uncharacterized protein</fullName>
    </submittedName>
</protein>
<reference evidence="1" key="1">
    <citation type="submission" date="2013-12" db="EMBL/GenBank/DDBJ databases">
        <title>A Varibaculum cambriense genome reconstructed from a premature infant gut community with otherwise low bacterial novelty that shifts toward anaerobic metabolism during the third week of life.</title>
        <authorList>
            <person name="Brown C.T."/>
            <person name="Sharon I."/>
            <person name="Thomas B.C."/>
            <person name="Castelle C.J."/>
            <person name="Morowitz M.J."/>
            <person name="Banfield J.F."/>
        </authorList>
    </citation>
    <scope>NUCLEOTIDE SEQUENCE</scope>
</reference>
<proteinExistence type="predicted"/>
<organism evidence="1">
    <name type="scientific">human gut metagenome</name>
    <dbReference type="NCBI Taxonomy" id="408170"/>
    <lineage>
        <taxon>unclassified sequences</taxon>
        <taxon>metagenomes</taxon>
        <taxon>organismal metagenomes</taxon>
    </lineage>
</organism>
<accession>W1WCH0</accession>